<gene>
    <name evidence="1" type="ORF">STURON_0075</name>
</gene>
<dbReference type="Proteomes" id="UP000067243">
    <property type="component" value="Chromosome"/>
</dbReference>
<protein>
    <submittedName>
        <fullName evidence="1">Uncharacterized protein</fullName>
    </submittedName>
</protein>
<name>A0A0K1P4V1_9MOLU</name>
<sequence length="63" mass="7501">MYETNVVIKTINILRFNDSILFSIKFHDNKAMKIVSMFNETNNHKEVFFKKYLFKILVINGTV</sequence>
<dbReference type="EMBL" id="CP012328">
    <property type="protein sequence ID" value="AKU79321.1"/>
    <property type="molecule type" value="Genomic_DNA"/>
</dbReference>
<keyword evidence="2" id="KW-1185">Reference proteome</keyword>
<accession>A0A0K1P4V1</accession>
<evidence type="ECO:0000313" key="2">
    <source>
        <dbReference type="Proteomes" id="UP000067243"/>
    </source>
</evidence>
<proteinExistence type="predicted"/>
<dbReference type="KEGG" id="stur:STURON_0075"/>
<dbReference type="AlphaFoldDB" id="A0A0K1P4V1"/>
<evidence type="ECO:0000313" key="1">
    <source>
        <dbReference type="EMBL" id="AKU79321.1"/>
    </source>
</evidence>
<organism evidence="1 2">
    <name type="scientific">Spiroplasma turonicum</name>
    <dbReference type="NCBI Taxonomy" id="216946"/>
    <lineage>
        <taxon>Bacteria</taxon>
        <taxon>Bacillati</taxon>
        <taxon>Mycoplasmatota</taxon>
        <taxon>Mollicutes</taxon>
        <taxon>Entomoplasmatales</taxon>
        <taxon>Spiroplasmataceae</taxon>
        <taxon>Spiroplasma</taxon>
    </lineage>
</organism>
<reference evidence="1 2" key="1">
    <citation type="journal article" date="2015" name="Genome Announc.">
        <title>Complete Genome Sequence of Spiroplasma turonicum Strain Tab4cT, a Parasite of a Horse Fly, Haematopota sp. (Diptera: Tabanidae).</title>
        <authorList>
            <person name="Davis R.E."/>
            <person name="Shao J."/>
            <person name="Zhao Y."/>
            <person name="Gasparich G.E."/>
            <person name="Gaynor B.J."/>
            <person name="Donofrio N."/>
        </authorList>
    </citation>
    <scope>NUCLEOTIDE SEQUENCE [LARGE SCALE GENOMIC DNA]</scope>
    <source>
        <strain evidence="1 2">Tab4c</strain>
    </source>
</reference>